<feature type="transmembrane region" description="Helical" evidence="6">
    <location>
        <begin position="312"/>
        <end position="333"/>
    </location>
</feature>
<accession>A0A5R8ZH43</accession>
<name>A0A5R8ZH43_9PSED</name>
<feature type="transmembrane region" description="Helical" evidence="6">
    <location>
        <begin position="225"/>
        <end position="246"/>
    </location>
</feature>
<keyword evidence="5 6" id="KW-0472">Membrane</keyword>
<organism evidence="7 8">
    <name type="scientific">Pseudomonas mosselii</name>
    <dbReference type="NCBI Taxonomy" id="78327"/>
    <lineage>
        <taxon>Bacteria</taxon>
        <taxon>Pseudomonadati</taxon>
        <taxon>Pseudomonadota</taxon>
        <taxon>Gammaproteobacteria</taxon>
        <taxon>Pseudomonadales</taxon>
        <taxon>Pseudomonadaceae</taxon>
        <taxon>Pseudomonas</taxon>
    </lineage>
</organism>
<protein>
    <submittedName>
        <fullName evidence="7">APC family permease</fullName>
    </submittedName>
</protein>
<dbReference type="OrthoDB" id="9804700at2"/>
<comment type="caution">
    <text evidence="7">The sequence shown here is derived from an EMBL/GenBank/DDBJ whole genome shotgun (WGS) entry which is preliminary data.</text>
</comment>
<evidence type="ECO:0000256" key="6">
    <source>
        <dbReference type="SAM" id="Phobius"/>
    </source>
</evidence>
<dbReference type="InterPro" id="IPR002293">
    <property type="entry name" value="AA/rel_permease1"/>
</dbReference>
<feature type="transmembrane region" description="Helical" evidence="6">
    <location>
        <begin position="464"/>
        <end position="483"/>
    </location>
</feature>
<dbReference type="Gene3D" id="1.20.1740.10">
    <property type="entry name" value="Amino acid/polyamine transporter I"/>
    <property type="match status" value="1"/>
</dbReference>
<keyword evidence="2" id="KW-1003">Cell membrane</keyword>
<evidence type="ECO:0000313" key="7">
    <source>
        <dbReference type="EMBL" id="TLP65081.1"/>
    </source>
</evidence>
<feature type="transmembrane region" description="Helical" evidence="6">
    <location>
        <begin position="395"/>
        <end position="417"/>
    </location>
</feature>
<dbReference type="PIRSF" id="PIRSF006060">
    <property type="entry name" value="AA_transporter"/>
    <property type="match status" value="1"/>
</dbReference>
<feature type="transmembrane region" description="Helical" evidence="6">
    <location>
        <begin position="154"/>
        <end position="173"/>
    </location>
</feature>
<dbReference type="GO" id="GO:0022857">
    <property type="term" value="F:transmembrane transporter activity"/>
    <property type="evidence" value="ECO:0007669"/>
    <property type="project" value="InterPro"/>
</dbReference>
<keyword evidence="3 6" id="KW-0812">Transmembrane</keyword>
<dbReference type="PANTHER" id="PTHR42770">
    <property type="entry name" value="AMINO ACID TRANSPORTER-RELATED"/>
    <property type="match status" value="1"/>
</dbReference>
<sequence length="499" mass="53331">MLIKILNRRISMAITAEAKVLGRASPSGHAKLTGQMGAFSLALTVLAFSAPLTTVSGYIPVALSFGGVSSPLAFILVTVMILIFGVGYVTLNAAVKRPGDFYSFISYGLGKEAGLGAGLMAAVSYFVILTGVAAYFGVSCADFHKEISGHALPWYWYSLGCWLAVGVLGYLNVELSAKVLTWVMVAEIVVCLVFVFGVFDGGGGSSLGAGVPFTPGELSKPNVNLPFAMLFVVSFFMGFEATALFRDEVRLPDRTIPMATYGAIVFIGLIYTVCAYALIMSYGSSVQDVASANPAAMFSSAFEKFVGGRYRILVSGLILVSAFACILSIHNVLSRYLYNLGTDGALPELLRQVHPRHASPYKASITVSILVLAVLMPFILLGVQPELLYGQLSGVGTSGVIFLLTLVNFSALAWYFTKGRFDGASWTKSLLAPAISSVFFIALVVLVAKNFELLVGGEPGQRTWMLYSLAVVQIVGMGLACYYRVAKPHVFEKLGRCHS</sequence>
<feature type="transmembrane region" description="Helical" evidence="6">
    <location>
        <begin position="38"/>
        <end position="59"/>
    </location>
</feature>
<feature type="transmembrane region" description="Helical" evidence="6">
    <location>
        <begin position="258"/>
        <end position="279"/>
    </location>
</feature>
<gene>
    <name evidence="7" type="ORF">FEM01_02565</name>
</gene>
<dbReference type="AlphaFoldDB" id="A0A5R8ZH43"/>
<comment type="subcellular location">
    <subcellularLocation>
        <location evidence="1">Cell membrane</location>
        <topology evidence="1">Multi-pass membrane protein</topology>
    </subcellularLocation>
</comment>
<evidence type="ECO:0000256" key="4">
    <source>
        <dbReference type="ARBA" id="ARBA00022989"/>
    </source>
</evidence>
<keyword evidence="8" id="KW-1185">Reference proteome</keyword>
<evidence type="ECO:0000256" key="2">
    <source>
        <dbReference type="ARBA" id="ARBA00022475"/>
    </source>
</evidence>
<feature type="transmembrane region" description="Helical" evidence="6">
    <location>
        <begin position="429"/>
        <end position="448"/>
    </location>
</feature>
<feature type="transmembrane region" description="Helical" evidence="6">
    <location>
        <begin position="361"/>
        <end position="383"/>
    </location>
</feature>
<dbReference type="Pfam" id="PF13520">
    <property type="entry name" value="AA_permease_2"/>
    <property type="match status" value="1"/>
</dbReference>
<reference evidence="7 8" key="1">
    <citation type="submission" date="2019-05" db="EMBL/GenBank/DDBJ databases">
        <title>Pseudomonas sp. SC006 isolated from lettuce that can produce HBGAs.</title>
        <authorList>
            <person name="Wang D."/>
            <person name="Liao N."/>
            <person name="Liu D."/>
            <person name="Zhang Z."/>
            <person name="Zou S."/>
        </authorList>
    </citation>
    <scope>NUCLEOTIDE SEQUENCE [LARGE SCALE GENOMIC DNA]</scope>
    <source>
        <strain evidence="7 8">SC006</strain>
    </source>
</reference>
<keyword evidence="4 6" id="KW-1133">Transmembrane helix</keyword>
<evidence type="ECO:0000256" key="1">
    <source>
        <dbReference type="ARBA" id="ARBA00004651"/>
    </source>
</evidence>
<dbReference type="EMBL" id="VAUO01000001">
    <property type="protein sequence ID" value="TLP65081.1"/>
    <property type="molecule type" value="Genomic_DNA"/>
</dbReference>
<evidence type="ECO:0000256" key="3">
    <source>
        <dbReference type="ARBA" id="ARBA00022692"/>
    </source>
</evidence>
<dbReference type="GO" id="GO:0005886">
    <property type="term" value="C:plasma membrane"/>
    <property type="evidence" value="ECO:0007669"/>
    <property type="project" value="UniProtKB-SubCell"/>
</dbReference>
<evidence type="ECO:0000256" key="5">
    <source>
        <dbReference type="ARBA" id="ARBA00023136"/>
    </source>
</evidence>
<dbReference type="InterPro" id="IPR050367">
    <property type="entry name" value="APC_superfamily"/>
</dbReference>
<feature type="transmembrane region" description="Helical" evidence="6">
    <location>
        <begin position="180"/>
        <end position="199"/>
    </location>
</feature>
<feature type="transmembrane region" description="Helical" evidence="6">
    <location>
        <begin position="115"/>
        <end position="138"/>
    </location>
</feature>
<evidence type="ECO:0000313" key="8">
    <source>
        <dbReference type="Proteomes" id="UP000309819"/>
    </source>
</evidence>
<feature type="transmembrane region" description="Helical" evidence="6">
    <location>
        <begin position="71"/>
        <end position="95"/>
    </location>
</feature>
<dbReference type="PANTHER" id="PTHR42770:SF16">
    <property type="entry name" value="AMINO ACID PERMEASE"/>
    <property type="match status" value="1"/>
</dbReference>
<proteinExistence type="predicted"/>
<dbReference type="Proteomes" id="UP000309819">
    <property type="component" value="Unassembled WGS sequence"/>
</dbReference>